<name>A0A6P8H708_CLUHA</name>
<feature type="compositionally biased region" description="Polar residues" evidence="18">
    <location>
        <begin position="278"/>
        <end position="290"/>
    </location>
</feature>
<feature type="region of interest" description="Disordered" evidence="18">
    <location>
        <begin position="248"/>
        <end position="290"/>
    </location>
</feature>
<feature type="region of interest" description="Disordered" evidence="18">
    <location>
        <begin position="542"/>
        <end position="578"/>
    </location>
</feature>
<feature type="compositionally biased region" description="Basic and acidic residues" evidence="18">
    <location>
        <begin position="852"/>
        <end position="871"/>
    </location>
</feature>
<feature type="region of interest" description="Disordered" evidence="18">
    <location>
        <begin position="1189"/>
        <end position="1216"/>
    </location>
</feature>
<dbReference type="Proteomes" id="UP000515152">
    <property type="component" value="Chromosome 1"/>
</dbReference>
<dbReference type="FunFam" id="2.170.270.10:FF:000006">
    <property type="entry name" value="Histone-lysine N-methyltransferase"/>
    <property type="match status" value="1"/>
</dbReference>
<organism evidence="20 21">
    <name type="scientific">Clupea harengus</name>
    <name type="common">Atlantic herring</name>
    <dbReference type="NCBI Taxonomy" id="7950"/>
    <lineage>
        <taxon>Eukaryota</taxon>
        <taxon>Metazoa</taxon>
        <taxon>Chordata</taxon>
        <taxon>Craniata</taxon>
        <taxon>Vertebrata</taxon>
        <taxon>Euteleostomi</taxon>
        <taxon>Actinopterygii</taxon>
        <taxon>Neopterygii</taxon>
        <taxon>Teleostei</taxon>
        <taxon>Clupei</taxon>
        <taxon>Clupeiformes</taxon>
        <taxon>Clupeoidei</taxon>
        <taxon>Clupeidae</taxon>
        <taxon>Clupea</taxon>
    </lineage>
</organism>
<evidence type="ECO:0000313" key="20">
    <source>
        <dbReference type="Proteomes" id="UP000515152"/>
    </source>
</evidence>
<dbReference type="GO" id="GO:0032259">
    <property type="term" value="P:methylation"/>
    <property type="evidence" value="ECO:0007669"/>
    <property type="project" value="UniProtKB-KW"/>
</dbReference>
<dbReference type="Gene3D" id="1.10.10.1700">
    <property type="entry name" value="Histone-lysine N-methyltransferase"/>
    <property type="match status" value="1"/>
</dbReference>
<dbReference type="PROSITE" id="PS50280">
    <property type="entry name" value="SET"/>
    <property type="match status" value="1"/>
</dbReference>
<comment type="subcellular location">
    <subcellularLocation>
        <location evidence="2">Chromosome</location>
    </subcellularLocation>
    <subcellularLocation>
        <location evidence="1">Nucleus</location>
    </subcellularLocation>
</comment>
<dbReference type="GO" id="GO:0005634">
    <property type="term" value="C:nucleus"/>
    <property type="evidence" value="ECO:0007669"/>
    <property type="project" value="UniProtKB-SubCell"/>
</dbReference>
<feature type="compositionally biased region" description="Polar residues" evidence="18">
    <location>
        <begin position="556"/>
        <end position="570"/>
    </location>
</feature>
<dbReference type="RefSeq" id="XP_031443462.1">
    <property type="nucleotide sequence ID" value="XM_031587602.2"/>
</dbReference>
<dbReference type="InterPro" id="IPR046341">
    <property type="entry name" value="SET_dom_sf"/>
</dbReference>
<evidence type="ECO:0000256" key="11">
    <source>
        <dbReference type="ARBA" id="ARBA00023015"/>
    </source>
</evidence>
<dbReference type="Pfam" id="PF00856">
    <property type="entry name" value="SET"/>
    <property type="match status" value="1"/>
</dbReference>
<evidence type="ECO:0000313" key="21">
    <source>
        <dbReference type="RefSeq" id="XP_031443462.1"/>
    </source>
</evidence>
<feature type="compositionally biased region" description="Basic residues" evidence="18">
    <location>
        <begin position="742"/>
        <end position="753"/>
    </location>
</feature>
<dbReference type="GeneID" id="105897685"/>
<dbReference type="InterPro" id="IPR001214">
    <property type="entry name" value="SET_dom"/>
</dbReference>
<feature type="region of interest" description="Disordered" evidence="18">
    <location>
        <begin position="447"/>
        <end position="484"/>
    </location>
</feature>
<dbReference type="Gene3D" id="2.170.270.10">
    <property type="entry name" value="SET domain"/>
    <property type="match status" value="1"/>
</dbReference>
<feature type="region of interest" description="Disordered" evidence="18">
    <location>
        <begin position="1624"/>
        <end position="1650"/>
    </location>
</feature>
<dbReference type="EC" id="2.1.1.362" evidence="4"/>
<dbReference type="CTD" id="84787"/>
<reference evidence="21" key="1">
    <citation type="submission" date="2025-08" db="UniProtKB">
        <authorList>
            <consortium name="RefSeq"/>
        </authorList>
    </citation>
    <scope>IDENTIFICATION</scope>
</reference>
<dbReference type="SUPFAM" id="SSF82199">
    <property type="entry name" value="SET domain"/>
    <property type="match status" value="1"/>
</dbReference>
<feature type="compositionally biased region" description="Basic and acidic residues" evidence="18">
    <location>
        <begin position="1312"/>
        <end position="1328"/>
    </location>
</feature>
<feature type="region of interest" description="Disordered" evidence="18">
    <location>
        <begin position="1037"/>
        <end position="1062"/>
    </location>
</feature>
<evidence type="ECO:0000256" key="7">
    <source>
        <dbReference type="ARBA" id="ARBA00022603"/>
    </source>
</evidence>
<feature type="region of interest" description="Disordered" evidence="18">
    <location>
        <begin position="382"/>
        <end position="435"/>
    </location>
</feature>
<evidence type="ECO:0000256" key="9">
    <source>
        <dbReference type="ARBA" id="ARBA00022691"/>
    </source>
</evidence>
<dbReference type="GO" id="GO:0140944">
    <property type="term" value="F:histone H4K20 monomethyltransferase activity"/>
    <property type="evidence" value="ECO:0007669"/>
    <property type="project" value="UniProtKB-EC"/>
</dbReference>
<proteinExistence type="predicted"/>
<sequence>MEGSYRMNVRELCETDDLATSLVLDPLLGFSTHKMNISQPPEIRRWGYLKETLLRFARTQDFQPTFEALLVGDWASGYFTGLGPHRLELLRQHVYRYLKSFLLDSGVQIESCDRYSSETNGAKITSTRHWSVGERMEVLQGCIAELSPSDSAVLRAGVNDFSVMYSTRKRCAQLWLGPAAFINHDCRPNCKFVPGERNGACVKVVRPISPGVEITCYYGDSFFGENNEMCECFTCERRGEGSFRHRETLQELDDPSDPAGQKYKFRETDLRLSREKGNSTPKPIPTATNTALPLRNSLSQRMKRDATALSRRLTKTSRWRRVERPRQDQRGASLSEHNLLLHSLPHIQLKDLRVHLYQHNVEFLLSCKDPGGRERAILDQIERIKPTHHEGEKENRSISTGTTQTEMDESKEGDASESPRAQEANLADASNQEQHTLESMSILSTDKHEQQLTEEDVGDQPKTGTKESHPTIPSRTRSVPNKRSRRISVFSKLRMKRRALSKANGLPIGSEAGTSCDVPDLSDSLPSSEAPLCNETNLVGNERRSNERCHIAPKPSGNSTGHEQNSSHTNHPPPVNHGLSLKAGLRYYPTVCLVRVRTAGKEGAGRESQTETEKQGERVAMSFHDTKRTDGSDINTAEGKKGVRELYFSPITVGGVDKALKVMFNLTDSAETDMKNIVLPQVKEQVEATDKLQTEVATASHNDSICTFPTNLDKVSKNMGKNNSEFEKTKEEVTAVDSNMKSNKRASKRRGNIKKAEGKTEIESRVVAVPDIPDVTKNGDEVTVIGSDAKADKVTGMTNVKKSMAETDTESDIVTDLKADVNIAEDRAVHTIQHIERSVKTGDKLTNSDNNVKAEKNGSLNKAEEKTDTENEAIKDQKTDIHLSEERKVSTISDIKNAEKGGKVKADDTNLKADESATKMNNKPNYEKVMGTEHKVVTEVKMDENIVEGKRGCRSTDIVKNTKKRWNTKAVQKKETEKEVVVGKRPGMIKQIETRSNEGSETTAADDNMKADGAAAAKGSSVEGKREDSSAEIEKTLNIEGKTPETENAKKHEISDSLKATDNPEKLDNVRWEGLHTQIDDREPNKIRFPLSNGSNAFVIRDIRVTLSDAFKNLKDELKRSALRRRSKSLNPHLNKQRNLHRQNMIKEHIKKLIALDKEKRKEEKKDQDTESTKAKVDCRNVLTPVCITSGLDRNTSPKHPNETSTAKQGSSELLPLRSAPVVSTKDHSPLTQIQTNIPLKKRLFRESTEPEVNVTARLPPKEPLWKRSEDGTEVQQSVSCSSSKAGCESSEARGPESLNAQIQKKVLKKACAKENKRDFPPDNKQDEFESGPKPMMEEDATVNMVEEKLNDKQTTAFEGESGYKTTQPVLEEVRNEGEKPKDTRTELSAFEQEEDSLESPRQSTWVSEVKQAKTEEKKVSPQNELSVQENILKKKDHVKEEQENNLRIRLKRKRGQGWVMERAELEGATEIQTKPSDSPPDPLLADPFKAILDSVSVLNVEMSKGERRPQEAEKCLQLEQTAKAGQAAWEICTKNVHSKLKKKEETSDGMESNAQPKGDFMGYSSKMLKDKRFFDEMEQWLMEQTAGVKVESVDSDAQPLAPIRLCRKTKGWGIVDGIGKRLRKGRRMRGPLMRSKSHRATERHRASSESLINEVPFHKVKEEFQSPCQQLKESCCNMSRRVKSSRSENVPLSLSLSPLSLNSPCSDVTAEDICLSSYPNVKEILGEKRVAEVVSKKRPKKDLGMRDEFDPTQNICLSHNLFQINKSLSRLQALNEIDKTALFDNSETVSCQGQQKPQSPLLIFPDKSPCSDFGFGNADELIECLNLEGYYPDNSQSNLPNSFSDFCQGEPPNTGII</sequence>
<feature type="region of interest" description="Disordered" evidence="18">
    <location>
        <begin position="841"/>
        <end position="871"/>
    </location>
</feature>
<evidence type="ECO:0000256" key="1">
    <source>
        <dbReference type="ARBA" id="ARBA00004123"/>
    </source>
</evidence>
<evidence type="ECO:0000256" key="17">
    <source>
        <dbReference type="ARBA" id="ARBA00048710"/>
    </source>
</evidence>
<accession>A0A6P8H708</accession>
<dbReference type="InterPro" id="IPR041938">
    <property type="entry name" value="Hist-Lys_N-MTase_N"/>
</dbReference>
<evidence type="ECO:0000256" key="10">
    <source>
        <dbReference type="ARBA" id="ARBA00022853"/>
    </source>
</evidence>
<dbReference type="PANTHER" id="PTHR12977">
    <property type="entry name" value="SUPPRESSOR OF VARIEGATION 4-20-RELATED"/>
    <property type="match status" value="1"/>
</dbReference>
<evidence type="ECO:0000256" key="16">
    <source>
        <dbReference type="ARBA" id="ARBA00048602"/>
    </source>
</evidence>
<evidence type="ECO:0000256" key="5">
    <source>
        <dbReference type="ARBA" id="ARBA00022454"/>
    </source>
</evidence>
<feature type="region of interest" description="Disordered" evidence="18">
    <location>
        <begin position="732"/>
        <end position="758"/>
    </location>
</feature>
<evidence type="ECO:0000256" key="15">
    <source>
        <dbReference type="ARBA" id="ARBA00031835"/>
    </source>
</evidence>
<feature type="compositionally biased region" description="Basic and acidic residues" evidence="18">
    <location>
        <begin position="1372"/>
        <end position="1386"/>
    </location>
</feature>
<feature type="region of interest" description="Disordered" evidence="18">
    <location>
        <begin position="1466"/>
        <end position="1485"/>
    </location>
</feature>
<keyword evidence="7" id="KW-0489">Methyltransferase</keyword>
<keyword evidence="8" id="KW-0808">Transferase</keyword>
<dbReference type="GO" id="GO:0005694">
    <property type="term" value="C:chromosome"/>
    <property type="evidence" value="ECO:0007669"/>
    <property type="project" value="UniProtKB-SubCell"/>
</dbReference>
<dbReference type="GO" id="GO:0140941">
    <property type="term" value="F:histone H4K20me methyltransferase activity"/>
    <property type="evidence" value="ECO:0007669"/>
    <property type="project" value="UniProtKB-EC"/>
</dbReference>
<dbReference type="EC" id="2.1.1.361" evidence="3"/>
<evidence type="ECO:0000256" key="4">
    <source>
        <dbReference type="ARBA" id="ARBA00012188"/>
    </source>
</evidence>
<evidence type="ECO:0000256" key="3">
    <source>
        <dbReference type="ARBA" id="ARBA00012187"/>
    </source>
</evidence>
<dbReference type="PANTHER" id="PTHR12977:SF4">
    <property type="entry name" value="HISTONE-LYSINE N-METHYLTRANSFERASE KMT5B"/>
    <property type="match status" value="1"/>
</dbReference>
<protein>
    <recommendedName>
        <fullName evidence="14">[histone H4]-N-methyl-L-lysine20 N-methyltransferase KMT5B</fullName>
        <ecNumber evidence="3">2.1.1.361</ecNumber>
        <ecNumber evidence="4">2.1.1.362</ecNumber>
    </recommendedName>
    <alternativeName>
        <fullName evidence="15">[histone H4]-lysine20 N-methyltransferase KMT5B</fullName>
    </alternativeName>
</protein>
<keyword evidence="11" id="KW-0805">Transcription regulation</keyword>
<feature type="compositionally biased region" description="Basic and acidic residues" evidence="18">
    <location>
        <begin position="264"/>
        <end position="277"/>
    </location>
</feature>
<keyword evidence="6" id="KW-0678">Repressor</keyword>
<dbReference type="FunFam" id="1.10.10.1700:FF:000001">
    <property type="entry name" value="Histone-lysine N-methyltransferase"/>
    <property type="match status" value="1"/>
</dbReference>
<feature type="compositionally biased region" description="Basic and acidic residues" evidence="18">
    <location>
        <begin position="1432"/>
        <end position="1442"/>
    </location>
</feature>
<dbReference type="SMART" id="SM00317">
    <property type="entry name" value="SET"/>
    <property type="match status" value="1"/>
</dbReference>
<keyword evidence="20" id="KW-1185">Reference proteome</keyword>
<dbReference type="PROSITE" id="PS51570">
    <property type="entry name" value="SAM_MT43_SUVAR420_2"/>
    <property type="match status" value="1"/>
</dbReference>
<evidence type="ECO:0000256" key="6">
    <source>
        <dbReference type="ARBA" id="ARBA00022491"/>
    </source>
</evidence>
<evidence type="ECO:0000259" key="19">
    <source>
        <dbReference type="PROSITE" id="PS50280"/>
    </source>
</evidence>
<feature type="compositionally biased region" description="Low complexity" evidence="18">
    <location>
        <begin position="1275"/>
        <end position="1290"/>
    </location>
</feature>
<feature type="compositionally biased region" description="Polar residues" evidence="18">
    <location>
        <begin position="1192"/>
        <end position="1212"/>
    </location>
</feature>
<feature type="region of interest" description="Disordered" evidence="18">
    <location>
        <begin position="1354"/>
        <end position="1442"/>
    </location>
</feature>
<dbReference type="InterPro" id="IPR025790">
    <property type="entry name" value="Suv4-20_animal"/>
</dbReference>
<keyword evidence="13" id="KW-0539">Nucleus</keyword>
<evidence type="ECO:0000256" key="13">
    <source>
        <dbReference type="ARBA" id="ARBA00023242"/>
    </source>
</evidence>
<feature type="compositionally biased region" description="Basic and acidic residues" evidence="18">
    <location>
        <begin position="1411"/>
        <end position="1420"/>
    </location>
</feature>
<evidence type="ECO:0000256" key="2">
    <source>
        <dbReference type="ARBA" id="ARBA00004286"/>
    </source>
</evidence>
<keyword evidence="10" id="KW-0156">Chromatin regulator</keyword>
<keyword evidence="12" id="KW-0804">Transcription</keyword>
<keyword evidence="5" id="KW-0158">Chromosome</keyword>
<evidence type="ECO:0000256" key="8">
    <source>
        <dbReference type="ARBA" id="ARBA00022679"/>
    </source>
</evidence>
<feature type="compositionally biased region" description="Basic and acidic residues" evidence="18">
    <location>
        <begin position="382"/>
        <end position="396"/>
    </location>
</feature>
<comment type="catalytic activity">
    <reaction evidence="16">
        <text>N(6),N(6)-dimethyl-L-lysyl(20)-[histone H4] + S-adenosyl-L-methionine = N(6),N(6),N(6)-trimethyl-L-lysyl(20)-[histone H4] + S-adenosyl-L-homocysteine + H(+)</text>
        <dbReference type="Rhea" id="RHEA:61992"/>
        <dbReference type="Rhea" id="RHEA-COMP:15556"/>
        <dbReference type="Rhea" id="RHEA-COMP:15998"/>
        <dbReference type="ChEBI" id="CHEBI:15378"/>
        <dbReference type="ChEBI" id="CHEBI:57856"/>
        <dbReference type="ChEBI" id="CHEBI:59789"/>
        <dbReference type="ChEBI" id="CHEBI:61961"/>
        <dbReference type="ChEBI" id="CHEBI:61976"/>
    </reaction>
    <physiologicalReaction direction="left-to-right" evidence="16">
        <dbReference type="Rhea" id="RHEA:61993"/>
    </physiologicalReaction>
</comment>
<evidence type="ECO:0000256" key="18">
    <source>
        <dbReference type="SAM" id="MobiDB-lite"/>
    </source>
</evidence>
<comment type="catalytic activity">
    <reaction evidence="17">
        <text>N(6)-methyl-L-lysyl(20)-[histone H4] + S-adenosyl-L-methionine = N(6),N(6)-dimethyl-L-lysyl(20)-[histone H4] + S-adenosyl-L-homocysteine + H(+)</text>
        <dbReference type="Rhea" id="RHEA:60348"/>
        <dbReference type="Rhea" id="RHEA-COMP:15555"/>
        <dbReference type="Rhea" id="RHEA-COMP:15556"/>
        <dbReference type="ChEBI" id="CHEBI:15378"/>
        <dbReference type="ChEBI" id="CHEBI:57856"/>
        <dbReference type="ChEBI" id="CHEBI:59789"/>
        <dbReference type="ChEBI" id="CHEBI:61929"/>
        <dbReference type="ChEBI" id="CHEBI:61976"/>
        <dbReference type="EC" id="2.1.1.362"/>
    </reaction>
    <physiologicalReaction direction="left-to-right" evidence="17">
        <dbReference type="Rhea" id="RHEA:60349"/>
    </physiologicalReaction>
</comment>
<dbReference type="InterPro" id="IPR039977">
    <property type="entry name" value="Suv4-20/Set9"/>
</dbReference>
<feature type="region of interest" description="Disordered" evidence="18">
    <location>
        <begin position="1263"/>
        <end position="1336"/>
    </location>
</feature>
<evidence type="ECO:0000256" key="14">
    <source>
        <dbReference type="ARBA" id="ARBA00031786"/>
    </source>
</evidence>
<keyword evidence="9" id="KW-0949">S-adenosyl-L-methionine</keyword>
<gene>
    <name evidence="21" type="primary">kmt5c</name>
</gene>
<feature type="compositionally biased region" description="Basic residues" evidence="18">
    <location>
        <begin position="1624"/>
        <end position="1639"/>
    </location>
</feature>
<feature type="compositionally biased region" description="Basic and acidic residues" evidence="18">
    <location>
        <begin position="1037"/>
        <end position="1056"/>
    </location>
</feature>
<evidence type="ECO:0000256" key="12">
    <source>
        <dbReference type="ARBA" id="ARBA00023163"/>
    </source>
</evidence>
<dbReference type="OrthoDB" id="6627536at2759"/>
<feature type="compositionally biased region" description="Polar residues" evidence="18">
    <location>
        <begin position="1421"/>
        <end position="1430"/>
    </location>
</feature>
<feature type="domain" description="SET" evidence="19">
    <location>
        <begin position="105"/>
        <end position="219"/>
    </location>
</feature>